<protein>
    <submittedName>
        <fullName evidence="1">Uncharacterized protein</fullName>
    </submittedName>
</protein>
<accession>A0A1I3L6D2</accession>
<dbReference type="AlphaFoldDB" id="A0A1I3L6D2"/>
<organism evidence="1 2">
    <name type="scientific">Paraburkholderia megapolitana</name>
    <dbReference type="NCBI Taxonomy" id="420953"/>
    <lineage>
        <taxon>Bacteria</taxon>
        <taxon>Pseudomonadati</taxon>
        <taxon>Pseudomonadota</taxon>
        <taxon>Betaproteobacteria</taxon>
        <taxon>Burkholderiales</taxon>
        <taxon>Burkholderiaceae</taxon>
        <taxon>Paraburkholderia</taxon>
    </lineage>
</organism>
<dbReference type="Proteomes" id="UP000199548">
    <property type="component" value="Unassembled WGS sequence"/>
</dbReference>
<evidence type="ECO:0000313" key="2">
    <source>
        <dbReference type="Proteomes" id="UP000199548"/>
    </source>
</evidence>
<name>A0A1I3L6D2_9BURK</name>
<keyword evidence="2" id="KW-1185">Reference proteome</keyword>
<proteinExistence type="predicted"/>
<evidence type="ECO:0000313" key="1">
    <source>
        <dbReference type="EMBL" id="SFI80229.1"/>
    </source>
</evidence>
<sequence>MKRLLAMLALIAGGLATEAVYPLNCTLIDAARVQVKRRRV</sequence>
<dbReference type="EMBL" id="FOQU01000004">
    <property type="protein sequence ID" value="SFI80229.1"/>
    <property type="molecule type" value="Genomic_DNA"/>
</dbReference>
<gene>
    <name evidence="1" type="ORF">SAMN05192543_104266</name>
</gene>
<dbReference type="RefSeq" id="WP_266253833.1">
    <property type="nucleotide sequence ID" value="NZ_CP041743.1"/>
</dbReference>
<reference evidence="1 2" key="1">
    <citation type="submission" date="2016-10" db="EMBL/GenBank/DDBJ databases">
        <authorList>
            <person name="de Groot N.N."/>
        </authorList>
    </citation>
    <scope>NUCLEOTIDE SEQUENCE [LARGE SCALE GENOMIC DNA]</scope>
    <source>
        <strain evidence="1 2">LMG 23650</strain>
    </source>
</reference>